<dbReference type="AlphaFoldDB" id="A0AAE1IB86"/>
<feature type="compositionally biased region" description="Basic and acidic residues" evidence="1">
    <location>
        <begin position="60"/>
        <end position="84"/>
    </location>
</feature>
<feature type="compositionally biased region" description="Polar residues" evidence="1">
    <location>
        <begin position="272"/>
        <end position="285"/>
    </location>
</feature>
<feature type="compositionally biased region" description="Acidic residues" evidence="1">
    <location>
        <begin position="718"/>
        <end position="729"/>
    </location>
</feature>
<protein>
    <submittedName>
        <fullName evidence="2">Uncharacterized protein</fullName>
    </submittedName>
</protein>
<comment type="caution">
    <text evidence="2">The sequence shown here is derived from an EMBL/GenBank/DDBJ whole genome shotgun (WGS) entry which is preliminary data.</text>
</comment>
<feature type="compositionally biased region" description="Basic and acidic residues" evidence="1">
    <location>
        <begin position="139"/>
        <end position="155"/>
    </location>
</feature>
<feature type="region of interest" description="Disordered" evidence="1">
    <location>
        <begin position="440"/>
        <end position="610"/>
    </location>
</feature>
<feature type="compositionally biased region" description="Acidic residues" evidence="1">
    <location>
        <begin position="194"/>
        <end position="208"/>
    </location>
</feature>
<feature type="compositionally biased region" description="Acidic residues" evidence="1">
    <location>
        <begin position="18"/>
        <end position="33"/>
    </location>
</feature>
<dbReference type="Proteomes" id="UP001273209">
    <property type="component" value="Unassembled WGS sequence"/>
</dbReference>
<reference evidence="2" key="1">
    <citation type="submission" date="2023-11" db="EMBL/GenBank/DDBJ databases">
        <title>The genome sequences of three competitors of mushroom-forming fungi.</title>
        <authorList>
            <person name="Beijen E."/>
            <person name="Ohm R.A."/>
        </authorList>
    </citation>
    <scope>NUCLEOTIDE SEQUENCE</scope>
    <source>
        <strain evidence="2">CBS 100526</strain>
    </source>
</reference>
<feature type="region of interest" description="Disordered" evidence="1">
    <location>
        <begin position="132"/>
        <end position="291"/>
    </location>
</feature>
<evidence type="ECO:0000313" key="3">
    <source>
        <dbReference type="Proteomes" id="UP001273209"/>
    </source>
</evidence>
<evidence type="ECO:0000256" key="1">
    <source>
        <dbReference type="SAM" id="MobiDB-lite"/>
    </source>
</evidence>
<evidence type="ECO:0000313" key="2">
    <source>
        <dbReference type="EMBL" id="KAK4068238.1"/>
    </source>
</evidence>
<sequence>MAEIEMDVDLAPSNLIDEQADDDLIDYDIDTTEDQTHDPWPSHQDGQTSSAPEYVGTESKNTELEHDGERSQDTGAGRPHDDAVYNHDDIAEESHQPAEVVAEIQDENVLLEAEQSKAVVVVESEHVVDEIDYEDNDETATKEPIHHLDEEENPVHDNITAEDVADATVAEPAVPQPPTEPADNADVSESAARDDEDEITWEHEDGELEVASGAAEAIVPETIVPPTNEGSYEHAETQNSDSHDQAYEQQTNATGSDDEETMVDGPGEQDSVEYQQDESLSQPEETTSDEHSFPAITVQYKGDEFPFFSQDKAQGFFSDVSVLDHSMESVLAGLRAELENEIAAQDELVFQVDELGLEFTEATEQKSLAAITLRQVLEVFDLLVKNQDPDSSRVLYTYLFTRSNASKRFEFLAESAAAGRGLDEVIHLFESPFGHHHAAADAHHGHEHDDDHDEASETNDATETHESVEDDDENDENNADGGSEESEASEEDEEEEEEEEETSAMEEQPVDTADQDEEEEEEEEEEEVEEEEEDEDEDEDFMRETEDFIADVEEIANQEGDYSDGGDEEYKDEQLQAVVVEPANHSDNAHANADAENAPDATYSYGKATNMKTTFVSSVANKSRPDDEDDDADANPFIHLELQETMVTDGAEIEYEEIVHVEGGDEASRQIPMHPMDEFMDSNEPDTGTTNTLADNAEAISTLLDVGAVQGLDQEITNEDLAFDDEPPEIDWRDGPDAADDAKNDNDVPTPSGLPKRRRTEDEQGAEDEQDVKRHKP</sequence>
<feature type="compositionally biased region" description="Basic and acidic residues" evidence="1">
    <location>
        <begin position="440"/>
        <end position="449"/>
    </location>
</feature>
<feature type="region of interest" description="Disordered" evidence="1">
    <location>
        <begin position="718"/>
        <end position="777"/>
    </location>
</feature>
<dbReference type="RefSeq" id="XP_062753538.1">
    <property type="nucleotide sequence ID" value="XM_062902221.1"/>
</dbReference>
<accession>A0AAE1IB86</accession>
<feature type="compositionally biased region" description="Acidic residues" evidence="1">
    <location>
        <begin position="513"/>
        <end position="571"/>
    </location>
</feature>
<dbReference type="InterPro" id="IPR018822">
    <property type="entry name" value="UPF0646"/>
</dbReference>
<feature type="region of interest" description="Disordered" evidence="1">
    <location>
        <begin position="1"/>
        <end position="84"/>
    </location>
</feature>
<feature type="compositionally biased region" description="Low complexity" evidence="1">
    <location>
        <begin position="582"/>
        <end position="601"/>
    </location>
</feature>
<dbReference type="Pfam" id="PF10336">
    <property type="entry name" value="DUF2420"/>
    <property type="match status" value="1"/>
</dbReference>
<organism evidence="2 3">
    <name type="scientific">Trichoderma aggressivum f. europaeum</name>
    <dbReference type="NCBI Taxonomy" id="173218"/>
    <lineage>
        <taxon>Eukaryota</taxon>
        <taxon>Fungi</taxon>
        <taxon>Dikarya</taxon>
        <taxon>Ascomycota</taxon>
        <taxon>Pezizomycotina</taxon>
        <taxon>Sordariomycetes</taxon>
        <taxon>Hypocreomycetidae</taxon>
        <taxon>Hypocreales</taxon>
        <taxon>Hypocreaceae</taxon>
        <taxon>Trichoderma</taxon>
    </lineage>
</organism>
<proteinExistence type="predicted"/>
<dbReference type="EMBL" id="JAWRVG010000033">
    <property type="protein sequence ID" value="KAK4068238.1"/>
    <property type="molecule type" value="Genomic_DNA"/>
</dbReference>
<dbReference type="GeneID" id="87922126"/>
<name>A0AAE1IB86_9HYPO</name>
<feature type="compositionally biased region" description="Basic and acidic residues" evidence="1">
    <location>
        <begin position="231"/>
        <end position="246"/>
    </location>
</feature>
<feature type="compositionally biased region" description="Acidic residues" evidence="1">
    <location>
        <begin position="468"/>
        <end position="504"/>
    </location>
</feature>
<keyword evidence="3" id="KW-1185">Reference proteome</keyword>
<gene>
    <name evidence="2" type="ORF">Triagg1_7481</name>
</gene>
<feature type="compositionally biased region" description="Basic and acidic residues" evidence="1">
    <location>
        <begin position="730"/>
        <end position="746"/>
    </location>
</feature>